<gene>
    <name evidence="3" type="ORF">PVVCY_0300050</name>
</gene>
<feature type="compositionally biased region" description="Polar residues" evidence="1">
    <location>
        <begin position="677"/>
        <end position="698"/>
    </location>
</feature>
<feature type="compositionally biased region" description="Polar residues" evidence="1">
    <location>
        <begin position="332"/>
        <end position="349"/>
    </location>
</feature>
<feature type="compositionally biased region" description="Low complexity" evidence="1">
    <location>
        <begin position="652"/>
        <end position="663"/>
    </location>
</feature>
<feature type="transmembrane region" description="Helical" evidence="2">
    <location>
        <begin position="809"/>
        <end position="829"/>
    </location>
</feature>
<sequence>MGVKSCDTFREIDELFIDYEKNEDKFNNAYGPYNNYCPVNNGGRKCETNYEKLNAISRYAYMELIQNKKVDLESENDLRADFLVMRLCDILYKLSNNPNLSLKDAFEKYLDKHMGAFNHWSILSNKKYFNGSNIGIMNGFYFLFQQICETINRYNNPNAKTYEHTHDIQQFYIIYHTLYNFVNRCDPYLQLFYHLKTIYDDIISGVIKFDANDQELSNQIIMLSSIDTTKLLSEFNTKGCKQVHKKLEQNISRNKEKSEEEEEEQGGFDTLIDLFGLDDDDDDNDGGNDDLDLDEEEDGDDLQNTTQGTPPVSVPGPQQPGQSTSVPVKQVPTPSGASPSIPDNGSDTIGSKDKVVDSTQSQENTKGGEQTDTGGDTGNKANLQSDSSIHTPTSGNNQGGESRDGLDGGSNGNQVNQGGSGGINDGKGDKDISKGGTCTGSCDGADSGTGSGKGGTNNTLPSQGNSSNQGGSDDGSKGSGDQDATKSSETFYGYSSSNWGSRLNPLNYLPSASSIYQSSKNILTSATNQVNNAYNSAVTAVKDNYDSVVAAVKDTYDSAVTAVKNTYDTTMTTVKGAYSATTNYIDGTVSSIINQLNSFDTFSQLDDHQSRSGGSGNSLPTNNSPLKTPVPQSHSPSVTLPPSQTSPPSPSQPHSSQTQDSPQITDQNDRSDPIQIHDTNPGTGMPRTLTNFSKNHSSTGNGTTNGTVVKMNEKTSIWCIGSNKKFDLMGIGIIFISASIILAIMYKYISFGSGTHSKKKKTMKRVIKYGDGTRKTRIIIKSHDRNKHLKPVINSVGRKKYPLLNIYKLMQADPMPFINLFFLLIFFVYKRKLNYLEL</sequence>
<feature type="compositionally biased region" description="Low complexity" evidence="1">
    <location>
        <begin position="462"/>
        <end position="471"/>
    </location>
</feature>
<name>A0A449BMT1_PLAVN</name>
<keyword evidence="2" id="KW-0472">Membrane</keyword>
<evidence type="ECO:0000313" key="4">
    <source>
        <dbReference type="Proteomes" id="UP000290582"/>
    </source>
</evidence>
<feature type="compositionally biased region" description="Acidic residues" evidence="1">
    <location>
        <begin position="276"/>
        <end position="301"/>
    </location>
</feature>
<feature type="region of interest" description="Disordered" evidence="1">
    <location>
        <begin position="273"/>
        <end position="432"/>
    </location>
</feature>
<dbReference type="RefSeq" id="XP_037490089.1">
    <property type="nucleotide sequence ID" value="XM_037634651.1"/>
</dbReference>
<reference evidence="3 4" key="1">
    <citation type="submission" date="2019-01" db="EMBL/GenBank/DDBJ databases">
        <authorList>
            <person name="Ramaprasad A."/>
        </authorList>
    </citation>
    <scope>NUCLEOTIDE SEQUENCE [LARGE SCALE GENOMIC DNA]</scope>
</reference>
<dbReference type="GeneID" id="19963108"/>
<keyword evidence="2" id="KW-1133">Transmembrane helix</keyword>
<dbReference type="Pfam" id="PF06022">
    <property type="entry name" value="Cir_Bir_Yir"/>
    <property type="match status" value="1"/>
</dbReference>
<feature type="compositionally biased region" description="Polar residues" evidence="1">
    <location>
        <begin position="617"/>
        <end position="634"/>
    </location>
</feature>
<protein>
    <submittedName>
        <fullName evidence="3">CIR protein PIR protein</fullName>
    </submittedName>
</protein>
<proteinExistence type="predicted"/>
<feature type="compositionally biased region" description="Polar residues" evidence="1">
    <location>
        <begin position="379"/>
        <end position="400"/>
    </location>
</feature>
<feature type="transmembrane region" description="Helical" evidence="2">
    <location>
        <begin position="728"/>
        <end position="749"/>
    </location>
</feature>
<feature type="region of interest" description="Disordered" evidence="1">
    <location>
        <begin position="445"/>
        <end position="489"/>
    </location>
</feature>
<organism evidence="3 4">
    <name type="scientific">Plasmodium vinckei vinckei</name>
    <dbReference type="NCBI Taxonomy" id="54757"/>
    <lineage>
        <taxon>Eukaryota</taxon>
        <taxon>Sar</taxon>
        <taxon>Alveolata</taxon>
        <taxon>Apicomplexa</taxon>
        <taxon>Aconoidasida</taxon>
        <taxon>Haemosporida</taxon>
        <taxon>Plasmodiidae</taxon>
        <taxon>Plasmodium</taxon>
        <taxon>Plasmodium (Vinckeia)</taxon>
    </lineage>
</organism>
<evidence type="ECO:0000256" key="1">
    <source>
        <dbReference type="SAM" id="MobiDB-lite"/>
    </source>
</evidence>
<evidence type="ECO:0000313" key="3">
    <source>
        <dbReference type="EMBL" id="VEV54734.1"/>
    </source>
</evidence>
<keyword evidence="2" id="KW-0812">Transmembrane</keyword>
<dbReference type="InterPro" id="IPR006477">
    <property type="entry name" value="Yir_bir_cir"/>
</dbReference>
<accession>A0A449BMT1</accession>
<dbReference type="Gene3D" id="1.20.120.20">
    <property type="entry name" value="Apolipoprotein"/>
    <property type="match status" value="1"/>
</dbReference>
<evidence type="ECO:0000256" key="2">
    <source>
        <dbReference type="SAM" id="Phobius"/>
    </source>
</evidence>
<dbReference type="EMBL" id="LR215059">
    <property type="protein sequence ID" value="VEV54734.1"/>
    <property type="molecule type" value="Genomic_DNA"/>
</dbReference>
<feature type="compositionally biased region" description="Low complexity" evidence="1">
    <location>
        <begin position="365"/>
        <end position="374"/>
    </location>
</feature>
<dbReference type="Proteomes" id="UP000290582">
    <property type="component" value="Chromosome PVVCY_03"/>
</dbReference>
<dbReference type="KEGG" id="pvv:PVVCY_0300050"/>
<dbReference type="AlphaFoldDB" id="A0A449BMT1"/>
<dbReference type="VEuPathDB" id="PlasmoDB:PVVCY_0300050"/>
<feature type="region of interest" description="Disordered" evidence="1">
    <location>
        <begin position="604"/>
        <end position="707"/>
    </location>
</feature>
<dbReference type="OrthoDB" id="373051at2759"/>
<feature type="compositionally biased region" description="Low complexity" evidence="1">
    <location>
        <begin position="319"/>
        <end position="328"/>
    </location>
</feature>